<gene>
    <name evidence="6" type="ORF">APTSU1_000931100</name>
</gene>
<dbReference type="Proteomes" id="UP001623349">
    <property type="component" value="Unassembled WGS sequence"/>
</dbReference>
<feature type="transmembrane region" description="Helical" evidence="5">
    <location>
        <begin position="6"/>
        <end position="25"/>
    </location>
</feature>
<keyword evidence="5" id="KW-0812">Transmembrane</keyword>
<dbReference type="PANTHER" id="PTHR48018">
    <property type="entry name" value="OLFACTORY RECEPTOR"/>
    <property type="match status" value="1"/>
</dbReference>
<comment type="subcellular location">
    <subcellularLocation>
        <location evidence="1">Cell membrane</location>
        <topology evidence="1">Multi-pass membrane protein</topology>
    </subcellularLocation>
</comment>
<keyword evidence="4" id="KW-0552">Olfaction</keyword>
<evidence type="ECO:0000313" key="6">
    <source>
        <dbReference type="EMBL" id="GAB1294078.1"/>
    </source>
</evidence>
<dbReference type="EMBL" id="BAAFST010000009">
    <property type="protein sequence ID" value="GAB1294078.1"/>
    <property type="molecule type" value="Genomic_DNA"/>
</dbReference>
<sequence length="40" mass="4679">MTQLYIFITFAITECHMLAIMAYDYHVAISKSLLYNVMMS</sequence>
<evidence type="ECO:0000256" key="2">
    <source>
        <dbReference type="ARBA" id="ARBA00022475"/>
    </source>
</evidence>
<organism evidence="6 7">
    <name type="scientific">Apodemus speciosus</name>
    <name type="common">Large Japanese field mouse</name>
    <dbReference type="NCBI Taxonomy" id="105296"/>
    <lineage>
        <taxon>Eukaryota</taxon>
        <taxon>Metazoa</taxon>
        <taxon>Chordata</taxon>
        <taxon>Craniata</taxon>
        <taxon>Vertebrata</taxon>
        <taxon>Euteleostomi</taxon>
        <taxon>Mammalia</taxon>
        <taxon>Eutheria</taxon>
        <taxon>Euarchontoglires</taxon>
        <taxon>Glires</taxon>
        <taxon>Rodentia</taxon>
        <taxon>Myomorpha</taxon>
        <taxon>Muroidea</taxon>
        <taxon>Muridae</taxon>
        <taxon>Murinae</taxon>
        <taxon>Apodemus</taxon>
    </lineage>
</organism>
<evidence type="ECO:0000256" key="3">
    <source>
        <dbReference type="ARBA" id="ARBA00022606"/>
    </source>
</evidence>
<evidence type="ECO:0000313" key="7">
    <source>
        <dbReference type="Proteomes" id="UP001623349"/>
    </source>
</evidence>
<comment type="caution">
    <text evidence="6">The sequence shown here is derived from an EMBL/GenBank/DDBJ whole genome shotgun (WGS) entry which is preliminary data.</text>
</comment>
<keyword evidence="2" id="KW-1003">Cell membrane</keyword>
<keyword evidence="6" id="KW-0675">Receptor</keyword>
<keyword evidence="5" id="KW-1133">Transmembrane helix</keyword>
<keyword evidence="3" id="KW-0716">Sensory transduction</keyword>
<keyword evidence="5" id="KW-0472">Membrane</keyword>
<protein>
    <submittedName>
        <fullName evidence="6">Olfactory receptor</fullName>
    </submittedName>
</protein>
<reference evidence="6 7" key="1">
    <citation type="submission" date="2024-08" db="EMBL/GenBank/DDBJ databases">
        <title>The draft genome of Apodemus speciosus.</title>
        <authorList>
            <person name="Nabeshima K."/>
            <person name="Suzuki S."/>
            <person name="Onuma M."/>
        </authorList>
    </citation>
    <scope>NUCLEOTIDE SEQUENCE [LARGE SCALE GENOMIC DNA]</scope>
    <source>
        <strain evidence="6">IB14-021</strain>
    </source>
</reference>
<evidence type="ECO:0000256" key="1">
    <source>
        <dbReference type="ARBA" id="ARBA00004651"/>
    </source>
</evidence>
<keyword evidence="7" id="KW-1185">Reference proteome</keyword>
<name>A0ABQ0F470_APOSI</name>
<evidence type="ECO:0000256" key="4">
    <source>
        <dbReference type="ARBA" id="ARBA00022725"/>
    </source>
</evidence>
<evidence type="ECO:0000256" key="5">
    <source>
        <dbReference type="SAM" id="Phobius"/>
    </source>
</evidence>
<accession>A0ABQ0F470</accession>
<proteinExistence type="predicted"/>
<dbReference type="SUPFAM" id="SSF81321">
    <property type="entry name" value="Family A G protein-coupled receptor-like"/>
    <property type="match status" value="1"/>
</dbReference>